<accession>A0A5B7IQ06</accession>
<reference evidence="2 3" key="1">
    <citation type="submission" date="2019-05" db="EMBL/GenBank/DDBJ databases">
        <title>Another draft genome of Portunus trituberculatus and its Hox gene families provides insights of decapod evolution.</title>
        <authorList>
            <person name="Jeong J.-H."/>
            <person name="Song I."/>
            <person name="Kim S."/>
            <person name="Choi T."/>
            <person name="Kim D."/>
            <person name="Ryu S."/>
            <person name="Kim W."/>
        </authorList>
    </citation>
    <scope>NUCLEOTIDE SEQUENCE [LARGE SCALE GENOMIC DNA]</scope>
    <source>
        <tissue evidence="2">Muscle</tissue>
    </source>
</reference>
<evidence type="ECO:0000256" key="1">
    <source>
        <dbReference type="SAM" id="MobiDB-lite"/>
    </source>
</evidence>
<gene>
    <name evidence="2" type="ORF">E2C01_076952</name>
</gene>
<dbReference type="EMBL" id="VSRR010059342">
    <property type="protein sequence ID" value="MPC82294.1"/>
    <property type="molecule type" value="Genomic_DNA"/>
</dbReference>
<dbReference type="Proteomes" id="UP000324222">
    <property type="component" value="Unassembled WGS sequence"/>
</dbReference>
<comment type="caution">
    <text evidence="2">The sequence shown here is derived from an EMBL/GenBank/DDBJ whole genome shotgun (WGS) entry which is preliminary data.</text>
</comment>
<evidence type="ECO:0000313" key="3">
    <source>
        <dbReference type="Proteomes" id="UP000324222"/>
    </source>
</evidence>
<evidence type="ECO:0000313" key="2">
    <source>
        <dbReference type="EMBL" id="MPC82294.1"/>
    </source>
</evidence>
<sequence>MREVPSRITPSHPSAECAVFECKLRPIIRCLQDHYRYLSGMGEQAGREEEERVGKKRRGEEGGGWREGWRQNTTFHSCFLGCVDQYGVQVEVMEDSTPGDLHASPHLDTV</sequence>
<organism evidence="2 3">
    <name type="scientific">Portunus trituberculatus</name>
    <name type="common">Swimming crab</name>
    <name type="synonym">Neptunus trituberculatus</name>
    <dbReference type="NCBI Taxonomy" id="210409"/>
    <lineage>
        <taxon>Eukaryota</taxon>
        <taxon>Metazoa</taxon>
        <taxon>Ecdysozoa</taxon>
        <taxon>Arthropoda</taxon>
        <taxon>Crustacea</taxon>
        <taxon>Multicrustacea</taxon>
        <taxon>Malacostraca</taxon>
        <taxon>Eumalacostraca</taxon>
        <taxon>Eucarida</taxon>
        <taxon>Decapoda</taxon>
        <taxon>Pleocyemata</taxon>
        <taxon>Brachyura</taxon>
        <taxon>Eubrachyura</taxon>
        <taxon>Portunoidea</taxon>
        <taxon>Portunidae</taxon>
        <taxon>Portuninae</taxon>
        <taxon>Portunus</taxon>
    </lineage>
</organism>
<protein>
    <submittedName>
        <fullName evidence="2">Uncharacterized protein</fullName>
    </submittedName>
</protein>
<proteinExistence type="predicted"/>
<dbReference type="AlphaFoldDB" id="A0A5B7IQ06"/>
<feature type="region of interest" description="Disordered" evidence="1">
    <location>
        <begin position="43"/>
        <end position="67"/>
    </location>
</feature>
<feature type="compositionally biased region" description="Basic and acidic residues" evidence="1">
    <location>
        <begin position="45"/>
        <end position="67"/>
    </location>
</feature>
<name>A0A5B7IQ06_PORTR</name>
<keyword evidence="3" id="KW-1185">Reference proteome</keyword>